<keyword evidence="3" id="KW-1185">Reference proteome</keyword>
<feature type="compositionally biased region" description="Low complexity" evidence="1">
    <location>
        <begin position="11"/>
        <end position="26"/>
    </location>
</feature>
<protein>
    <submittedName>
        <fullName evidence="2">Uncharacterized protein</fullName>
    </submittedName>
</protein>
<feature type="compositionally biased region" description="Polar residues" evidence="1">
    <location>
        <begin position="1"/>
        <end position="10"/>
    </location>
</feature>
<dbReference type="Proteomes" id="UP001382904">
    <property type="component" value="Unassembled WGS sequence"/>
</dbReference>
<feature type="region of interest" description="Disordered" evidence="1">
    <location>
        <begin position="1"/>
        <end position="30"/>
    </location>
</feature>
<comment type="caution">
    <text evidence="2">The sequence shown here is derived from an EMBL/GenBank/DDBJ whole genome shotgun (WGS) entry which is preliminary data.</text>
</comment>
<accession>A0ABU8UDZ3</accession>
<name>A0ABU8UDZ3_9ACTN</name>
<organism evidence="2 3">
    <name type="scientific">Streptomyces caledonius</name>
    <dbReference type="NCBI Taxonomy" id="3134107"/>
    <lineage>
        <taxon>Bacteria</taxon>
        <taxon>Bacillati</taxon>
        <taxon>Actinomycetota</taxon>
        <taxon>Actinomycetes</taxon>
        <taxon>Kitasatosporales</taxon>
        <taxon>Streptomycetaceae</taxon>
        <taxon>Streptomyces</taxon>
    </lineage>
</organism>
<evidence type="ECO:0000313" key="2">
    <source>
        <dbReference type="EMBL" id="MEJ8645726.1"/>
    </source>
</evidence>
<evidence type="ECO:0000313" key="3">
    <source>
        <dbReference type="Proteomes" id="UP001382904"/>
    </source>
</evidence>
<dbReference type="EMBL" id="JBBKAM010000004">
    <property type="protein sequence ID" value="MEJ8645726.1"/>
    <property type="molecule type" value="Genomic_DNA"/>
</dbReference>
<reference evidence="2 3" key="1">
    <citation type="submission" date="2024-03" db="EMBL/GenBank/DDBJ databases">
        <title>Novel Streptomyces species of biotechnological and ecological value are a feature of Machair soil.</title>
        <authorList>
            <person name="Prole J.R."/>
            <person name="Goodfellow M."/>
            <person name="Allenby N."/>
            <person name="Ward A.C."/>
        </authorList>
    </citation>
    <scope>NUCLEOTIDE SEQUENCE [LARGE SCALE GENOMIC DNA]</scope>
    <source>
        <strain evidence="2 3">MS1.HAVA.3</strain>
    </source>
</reference>
<gene>
    <name evidence="2" type="ORF">WKI68_39955</name>
</gene>
<evidence type="ECO:0000256" key="1">
    <source>
        <dbReference type="SAM" id="MobiDB-lite"/>
    </source>
</evidence>
<sequence>MTSPSVTATKPQAAAPGAQLRPAAALSTRATTPACCSCASSSA</sequence>
<proteinExistence type="predicted"/>